<gene>
    <name evidence="1" type="ORF">INT76_01680</name>
</gene>
<accession>A0ABX7YPD2</accession>
<dbReference type="GO" id="GO:0003677">
    <property type="term" value="F:DNA binding"/>
    <property type="evidence" value="ECO:0007669"/>
    <property type="project" value="UniProtKB-KW"/>
</dbReference>
<dbReference type="Proteomes" id="UP000677616">
    <property type="component" value="Chromosome"/>
</dbReference>
<dbReference type="PANTHER" id="PTHR38479:SF2">
    <property type="entry name" value="WINGED HELIX DNA-BINDING DOMAIN-CONTAINING PROTEIN"/>
    <property type="match status" value="1"/>
</dbReference>
<protein>
    <submittedName>
        <fullName evidence="1">Winged helix DNA-binding domain-containing protein</fullName>
    </submittedName>
</protein>
<sequence length="335" mass="39505">MNQETWKGIILKKQGLLEGQSVEKICQHLNGLQAQFQPYVHIGFQNRMTEEAFQEADWQEKLTRQWSIRRTVHAYLKSEIPLYIHEGRMADTAYLQTEYRDELSPKTKQRFHQVILEGLSQQSLTRDQIKDLCRAEKISLEDEKRIFNAWGGLLRYMVERGEIYQGYGAKRFHLLKDFQPLPKKEAELEIARRYFSGFGPVSLADARYYFKENKSTVLDWMKQLDLKIIQVAGEERFYLGDLEEAELPKCLFIAGFDQLLLGYEKKANPFFEPKHIRQIYTLTGIIKPTVFYKGRLVATWKRDKKDIILDVFEDLTRSELKELEGYKQAYQAKLP</sequence>
<proteinExistence type="predicted"/>
<name>A0ABX7YPD2_9STRE</name>
<organism evidence="1 2">
    <name type="scientific">Streptococcus oriscaviae</name>
    <dbReference type="NCBI Taxonomy" id="2781599"/>
    <lineage>
        <taxon>Bacteria</taxon>
        <taxon>Bacillati</taxon>
        <taxon>Bacillota</taxon>
        <taxon>Bacilli</taxon>
        <taxon>Lactobacillales</taxon>
        <taxon>Streptococcaceae</taxon>
        <taxon>Streptococcus</taxon>
    </lineage>
</organism>
<keyword evidence="1" id="KW-0238">DNA-binding</keyword>
<dbReference type="PANTHER" id="PTHR38479">
    <property type="entry name" value="LMO0824 PROTEIN"/>
    <property type="match status" value="1"/>
</dbReference>
<dbReference type="InterPro" id="IPR009351">
    <property type="entry name" value="AlkZ-like"/>
</dbReference>
<dbReference type="RefSeq" id="WP_212572985.1">
    <property type="nucleotide sequence ID" value="NZ_CP073084.1"/>
</dbReference>
<reference evidence="1 2" key="1">
    <citation type="submission" date="2021-04" db="EMBL/GenBank/DDBJ databases">
        <title>Complete genome sequence of a novel Streptococcus species.</title>
        <authorList>
            <person name="Teng J.L.L."/>
        </authorList>
    </citation>
    <scope>NUCLEOTIDE SEQUENCE [LARGE SCALE GENOMIC DNA]</scope>
    <source>
        <strain evidence="1 2">HKU75</strain>
    </source>
</reference>
<dbReference type="EMBL" id="CP073084">
    <property type="protein sequence ID" value="QUE55338.1"/>
    <property type="molecule type" value="Genomic_DNA"/>
</dbReference>
<evidence type="ECO:0000313" key="2">
    <source>
        <dbReference type="Proteomes" id="UP000677616"/>
    </source>
</evidence>
<keyword evidence="2" id="KW-1185">Reference proteome</keyword>
<dbReference type="Pfam" id="PF06224">
    <property type="entry name" value="AlkZ-like"/>
    <property type="match status" value="1"/>
</dbReference>
<evidence type="ECO:0000313" key="1">
    <source>
        <dbReference type="EMBL" id="QUE55338.1"/>
    </source>
</evidence>